<proteinExistence type="predicted"/>
<keyword evidence="3" id="KW-1185">Reference proteome</keyword>
<accession>A0ABX6JZR5</accession>
<evidence type="ECO:0000313" key="3">
    <source>
        <dbReference type="Proteomes" id="UP000503441"/>
    </source>
</evidence>
<feature type="compositionally biased region" description="Low complexity" evidence="1">
    <location>
        <begin position="27"/>
        <end position="37"/>
    </location>
</feature>
<evidence type="ECO:0000313" key="2">
    <source>
        <dbReference type="EMBL" id="QIM18285.1"/>
    </source>
</evidence>
<dbReference type="EMBL" id="CP049933">
    <property type="protein sequence ID" value="QIM18285.1"/>
    <property type="molecule type" value="Genomic_DNA"/>
</dbReference>
<gene>
    <name evidence="2" type="ORF">G7066_05785</name>
</gene>
<name>A0ABX6JZR5_9MICO</name>
<organism evidence="2 3">
    <name type="scientific">Leucobacter coleopterorum</name>
    <dbReference type="NCBI Taxonomy" id="2714933"/>
    <lineage>
        <taxon>Bacteria</taxon>
        <taxon>Bacillati</taxon>
        <taxon>Actinomycetota</taxon>
        <taxon>Actinomycetes</taxon>
        <taxon>Micrococcales</taxon>
        <taxon>Microbacteriaceae</taxon>
        <taxon>Leucobacter</taxon>
    </lineage>
</organism>
<feature type="region of interest" description="Disordered" evidence="1">
    <location>
        <begin position="27"/>
        <end position="58"/>
    </location>
</feature>
<evidence type="ECO:0000256" key="1">
    <source>
        <dbReference type="SAM" id="MobiDB-lite"/>
    </source>
</evidence>
<dbReference type="Proteomes" id="UP000503441">
    <property type="component" value="Chromosome"/>
</dbReference>
<reference evidence="2 3" key="1">
    <citation type="submission" date="2020-03" db="EMBL/GenBank/DDBJ databases">
        <title>Leucobacter sp. nov., isolated from beetles.</title>
        <authorList>
            <person name="Hyun D.-W."/>
            <person name="Bae J.-W."/>
        </authorList>
    </citation>
    <scope>NUCLEOTIDE SEQUENCE [LARGE SCALE GENOMIC DNA]</scope>
    <source>
        <strain evidence="2 3">HDW9A</strain>
    </source>
</reference>
<sequence>MSEPHQKRAVEWFLTLHEQSLEEAMQHALPAKAAAPEPAKPEHPDEPDTPLYGTALSPDEGLWLRTGWAGRG</sequence>
<dbReference type="RefSeq" id="WP_166329723.1">
    <property type="nucleotide sequence ID" value="NZ_CP049933.1"/>
</dbReference>
<protein>
    <submittedName>
        <fullName evidence="2">Uncharacterized protein</fullName>
    </submittedName>
</protein>